<sequence length="79" mass="8801">MKQKQNPGLVAQGQQQERWTAFEMLACKVGLLLEEDDFQTERFREGAVSVIDRENVFSLAGRTTLSFPGNISIILTGGQ</sequence>
<evidence type="ECO:0000313" key="2">
    <source>
        <dbReference type="Proteomes" id="UP000887013"/>
    </source>
</evidence>
<gene>
    <name evidence="1" type="ORF">NPIL_613991</name>
</gene>
<evidence type="ECO:0000313" key="1">
    <source>
        <dbReference type="EMBL" id="GFT86376.1"/>
    </source>
</evidence>
<proteinExistence type="predicted"/>
<accession>A0A8X6PS67</accession>
<protein>
    <submittedName>
        <fullName evidence="1">Uncharacterized protein</fullName>
    </submittedName>
</protein>
<keyword evidence="2" id="KW-1185">Reference proteome</keyword>
<reference evidence="1" key="1">
    <citation type="submission" date="2020-08" db="EMBL/GenBank/DDBJ databases">
        <title>Multicomponent nature underlies the extraordinary mechanical properties of spider dragline silk.</title>
        <authorList>
            <person name="Kono N."/>
            <person name="Nakamura H."/>
            <person name="Mori M."/>
            <person name="Yoshida Y."/>
            <person name="Ohtoshi R."/>
            <person name="Malay A.D."/>
            <person name="Moran D.A.P."/>
            <person name="Tomita M."/>
            <person name="Numata K."/>
            <person name="Arakawa K."/>
        </authorList>
    </citation>
    <scope>NUCLEOTIDE SEQUENCE</scope>
</reference>
<dbReference type="Proteomes" id="UP000887013">
    <property type="component" value="Unassembled WGS sequence"/>
</dbReference>
<dbReference type="AlphaFoldDB" id="A0A8X6PS67"/>
<organism evidence="1 2">
    <name type="scientific">Nephila pilipes</name>
    <name type="common">Giant wood spider</name>
    <name type="synonym">Nephila maculata</name>
    <dbReference type="NCBI Taxonomy" id="299642"/>
    <lineage>
        <taxon>Eukaryota</taxon>
        <taxon>Metazoa</taxon>
        <taxon>Ecdysozoa</taxon>
        <taxon>Arthropoda</taxon>
        <taxon>Chelicerata</taxon>
        <taxon>Arachnida</taxon>
        <taxon>Araneae</taxon>
        <taxon>Araneomorphae</taxon>
        <taxon>Entelegynae</taxon>
        <taxon>Araneoidea</taxon>
        <taxon>Nephilidae</taxon>
        <taxon>Nephila</taxon>
    </lineage>
</organism>
<dbReference type="EMBL" id="BMAW01024083">
    <property type="protein sequence ID" value="GFT86376.1"/>
    <property type="molecule type" value="Genomic_DNA"/>
</dbReference>
<name>A0A8X6PS67_NEPPI</name>
<comment type="caution">
    <text evidence="1">The sequence shown here is derived from an EMBL/GenBank/DDBJ whole genome shotgun (WGS) entry which is preliminary data.</text>
</comment>